<organism evidence="2 3">
    <name type="scientific">Pleurodeles waltl</name>
    <name type="common">Iberian ribbed newt</name>
    <dbReference type="NCBI Taxonomy" id="8319"/>
    <lineage>
        <taxon>Eukaryota</taxon>
        <taxon>Metazoa</taxon>
        <taxon>Chordata</taxon>
        <taxon>Craniata</taxon>
        <taxon>Vertebrata</taxon>
        <taxon>Euteleostomi</taxon>
        <taxon>Amphibia</taxon>
        <taxon>Batrachia</taxon>
        <taxon>Caudata</taxon>
        <taxon>Salamandroidea</taxon>
        <taxon>Salamandridae</taxon>
        <taxon>Pleurodelinae</taxon>
        <taxon>Pleurodeles</taxon>
    </lineage>
</organism>
<accession>A0AAV7WFT2</accession>
<evidence type="ECO:0000313" key="3">
    <source>
        <dbReference type="Proteomes" id="UP001066276"/>
    </source>
</evidence>
<comment type="caution">
    <text evidence="2">The sequence shown here is derived from an EMBL/GenBank/DDBJ whole genome shotgun (WGS) entry which is preliminary data.</text>
</comment>
<evidence type="ECO:0000313" key="2">
    <source>
        <dbReference type="EMBL" id="KAJ1211125.1"/>
    </source>
</evidence>
<feature type="region of interest" description="Disordered" evidence="1">
    <location>
        <begin position="1"/>
        <end position="25"/>
    </location>
</feature>
<name>A0AAV7WFT2_PLEWA</name>
<dbReference type="Proteomes" id="UP001066276">
    <property type="component" value="Chromosome 1_2"/>
</dbReference>
<proteinExistence type="predicted"/>
<reference evidence="2" key="1">
    <citation type="journal article" date="2022" name="bioRxiv">
        <title>Sequencing and chromosome-scale assembly of the giantPleurodeles waltlgenome.</title>
        <authorList>
            <person name="Brown T."/>
            <person name="Elewa A."/>
            <person name="Iarovenko S."/>
            <person name="Subramanian E."/>
            <person name="Araus A.J."/>
            <person name="Petzold A."/>
            <person name="Susuki M."/>
            <person name="Suzuki K.-i.T."/>
            <person name="Hayashi T."/>
            <person name="Toyoda A."/>
            <person name="Oliveira C."/>
            <person name="Osipova E."/>
            <person name="Leigh N.D."/>
            <person name="Simon A."/>
            <person name="Yun M.H."/>
        </authorList>
    </citation>
    <scope>NUCLEOTIDE SEQUENCE</scope>
    <source>
        <strain evidence="2">20211129_DDA</strain>
        <tissue evidence="2">Liver</tissue>
    </source>
</reference>
<feature type="region of interest" description="Disordered" evidence="1">
    <location>
        <begin position="69"/>
        <end position="88"/>
    </location>
</feature>
<protein>
    <submittedName>
        <fullName evidence="2">Uncharacterized protein</fullName>
    </submittedName>
</protein>
<gene>
    <name evidence="2" type="ORF">NDU88_006486</name>
</gene>
<sequence>MRAPSYALTRTAPQDDETKARGTRGDELRLMQQVYATRKTILLRQCLSSGAEEARSLLERGISSKEIQCQAAVTPPPSPSCSRLSQLT</sequence>
<keyword evidence="3" id="KW-1185">Reference proteome</keyword>
<evidence type="ECO:0000256" key="1">
    <source>
        <dbReference type="SAM" id="MobiDB-lite"/>
    </source>
</evidence>
<feature type="compositionally biased region" description="Basic and acidic residues" evidence="1">
    <location>
        <begin position="16"/>
        <end position="25"/>
    </location>
</feature>
<dbReference type="EMBL" id="JANPWB010000002">
    <property type="protein sequence ID" value="KAJ1211125.1"/>
    <property type="molecule type" value="Genomic_DNA"/>
</dbReference>
<dbReference type="AlphaFoldDB" id="A0AAV7WFT2"/>